<sequence>MAKKPRTLSEPTRGKIPLDPINRTPQPLKDLRGSLAGWQVKTVTVLTPQEGFGCHE</sequence>
<keyword evidence="2" id="KW-0614">Plasmid</keyword>
<dbReference type="AlphaFoldDB" id="A0A9W3K7Z3"/>
<evidence type="ECO:0000313" key="2">
    <source>
        <dbReference type="EMBL" id="AGC39289.1"/>
    </source>
</evidence>
<protein>
    <submittedName>
        <fullName evidence="2">Uncharacterized protein</fullName>
    </submittedName>
</protein>
<dbReference type="KEGG" id="bthu:YBT1518_p00020"/>
<feature type="region of interest" description="Disordered" evidence="1">
    <location>
        <begin position="1"/>
        <end position="28"/>
    </location>
</feature>
<accession>A0A9W3K7Z3</accession>
<organism evidence="2 3">
    <name type="scientific">Bacillus thuringiensis YBT-1518</name>
    <dbReference type="NCBI Taxonomy" id="529122"/>
    <lineage>
        <taxon>Bacteria</taxon>
        <taxon>Bacillati</taxon>
        <taxon>Bacillota</taxon>
        <taxon>Bacilli</taxon>
        <taxon>Bacillales</taxon>
        <taxon>Bacillaceae</taxon>
        <taxon>Bacillus</taxon>
        <taxon>Bacillus cereus group</taxon>
    </lineage>
</organism>
<evidence type="ECO:0000256" key="1">
    <source>
        <dbReference type="SAM" id="MobiDB-lite"/>
    </source>
</evidence>
<proteinExistence type="predicted"/>
<gene>
    <name evidence="2" type="ORF">YBT1518_p00020</name>
</gene>
<dbReference type="Proteomes" id="UP000018566">
    <property type="component" value="Plasmid pBMB0228"/>
</dbReference>
<name>A0A9W3K7Z3_BACTU</name>
<dbReference type="EMBL" id="CP002486">
    <property type="protein sequence ID" value="AGC39289.1"/>
    <property type="molecule type" value="Genomic_DNA"/>
</dbReference>
<evidence type="ECO:0000313" key="3">
    <source>
        <dbReference type="Proteomes" id="UP000018566"/>
    </source>
</evidence>
<geneLocation type="plasmid" evidence="2 3">
    <name>pBMB0228</name>
</geneLocation>
<reference evidence="2 3" key="1">
    <citation type="submission" date="2011-01" db="EMBL/GenBank/DDBJ databases">
        <authorList>
            <person name="Sun M."/>
            <person name="Guo S."/>
            <person name="Wang P."/>
        </authorList>
    </citation>
    <scope>NUCLEOTIDE SEQUENCE [LARGE SCALE GENOMIC DNA]</scope>
    <source>
        <strain evidence="2 3">YBT-1518</strain>
        <plasmid evidence="2 3">pBMB0228</plasmid>
    </source>
</reference>